<name>A0A8C4RFM3_ERPCA</name>
<comment type="function">
    <text evidence="8">Involved in both the assembly of spliceosomal snRNPs and the methylation of Sm proteins. Chaperone that regulates the assembly of spliceosomal U1, U2, U4 and U5 small nuclear ribonucleoproteins (snRNPs), the building blocks of the spliceosome, and thereby plays an important role in the splicing of cellular pre-mRNAs. Most spliceosomal snRNPs contain a common set of Sm proteins SNRPB, SNRPD1, SNRPD2, SNRPD3, SNRPE, SNRPF and SNRPG that assemble in a heptameric protein ring on the Sm site of the small nuclear RNA to form the core snRNP (Sm core). In the cytosol, the Sm proteins SNRPD1, SNRPD2, SNRPE, SNRPF and SNRPG are trapped in an inactive 6S pICln-Sm complex by the chaperone CLNS1A that controls the assembly of the core snRNP. Dissociation by the SMN complex of CLNS1A from the trapped Sm proteins and their transfer to an SMN-Sm complex triggers the assembly of core snRNPs and their transport to the nucleus.</text>
</comment>
<accession>A0A8C4RFM3</accession>
<reference evidence="10" key="2">
    <citation type="submission" date="2025-08" db="UniProtKB">
        <authorList>
            <consortium name="Ensembl"/>
        </authorList>
    </citation>
    <scope>IDENTIFICATION</scope>
</reference>
<dbReference type="InterPro" id="IPR039924">
    <property type="entry name" value="ICln/Lot5/Saf5"/>
</dbReference>
<evidence type="ECO:0000256" key="6">
    <source>
        <dbReference type="ARBA" id="ARBA00023242"/>
    </source>
</evidence>
<feature type="region of interest" description="Disordered" evidence="9">
    <location>
        <begin position="58"/>
        <end position="79"/>
    </location>
</feature>
<dbReference type="GO" id="GO:0005681">
    <property type="term" value="C:spliceosomal complex"/>
    <property type="evidence" value="ECO:0007669"/>
    <property type="project" value="TreeGrafter"/>
</dbReference>
<dbReference type="PANTHER" id="PTHR21399">
    <property type="entry name" value="CHLORIDE CONDUCTANCE REGULATORY PROTEIN ICLN"/>
    <property type="match status" value="1"/>
</dbReference>
<evidence type="ECO:0000256" key="7">
    <source>
        <dbReference type="ARBA" id="ARBA00033090"/>
    </source>
</evidence>
<comment type="subcellular location">
    <subcellularLocation>
        <location evidence="2">Cytoplasm</location>
    </subcellularLocation>
    <subcellularLocation>
        <location evidence="1">Nucleus</location>
    </subcellularLocation>
</comment>
<evidence type="ECO:0000256" key="5">
    <source>
        <dbReference type="ARBA" id="ARBA00022490"/>
    </source>
</evidence>
<dbReference type="GO" id="GO:0006821">
    <property type="term" value="P:chloride transport"/>
    <property type="evidence" value="ECO:0007669"/>
    <property type="project" value="InterPro"/>
</dbReference>
<reference evidence="10" key="1">
    <citation type="submission" date="2021-06" db="EMBL/GenBank/DDBJ databases">
        <authorList>
            <consortium name="Wellcome Sanger Institute Data Sharing"/>
        </authorList>
    </citation>
    <scope>NUCLEOTIDE SEQUENCE [LARGE SCALE GENOMIC DNA]</scope>
</reference>
<dbReference type="AlphaFoldDB" id="A0A8C4RFM3"/>
<evidence type="ECO:0000256" key="4">
    <source>
        <dbReference type="ARBA" id="ARBA00015653"/>
    </source>
</evidence>
<dbReference type="Ensembl" id="ENSECRT00000000023.1">
    <property type="protein sequence ID" value="ENSECRP00000000021.1"/>
    <property type="gene ID" value="ENSECRG00000000019.1"/>
</dbReference>
<evidence type="ECO:0000313" key="10">
    <source>
        <dbReference type="Ensembl" id="ENSECRP00000000021.1"/>
    </source>
</evidence>
<protein>
    <recommendedName>
        <fullName evidence="4">Methylosome subunit pICln</fullName>
    </recommendedName>
    <alternativeName>
        <fullName evidence="7">Chloride conductance regulatory protein ICln</fullName>
    </alternativeName>
</protein>
<evidence type="ECO:0000256" key="2">
    <source>
        <dbReference type="ARBA" id="ARBA00004496"/>
    </source>
</evidence>
<dbReference type="PANTHER" id="PTHR21399:SF0">
    <property type="entry name" value="METHYLOSOME SUBUNIT PICLN"/>
    <property type="match status" value="1"/>
</dbReference>
<evidence type="ECO:0000256" key="9">
    <source>
        <dbReference type="SAM" id="MobiDB-lite"/>
    </source>
</evidence>
<feature type="compositionally biased region" description="Acidic residues" evidence="9">
    <location>
        <begin position="63"/>
        <end position="75"/>
    </location>
</feature>
<proteinExistence type="inferred from homology"/>
<dbReference type="InterPro" id="IPR011993">
    <property type="entry name" value="PH-like_dom_sf"/>
</dbReference>
<feature type="region of interest" description="Disordered" evidence="9">
    <location>
        <begin position="129"/>
        <end position="163"/>
    </location>
</feature>
<keyword evidence="6" id="KW-0539">Nucleus</keyword>
<organism evidence="10 11">
    <name type="scientific">Erpetoichthys calabaricus</name>
    <name type="common">Rope fish</name>
    <name type="synonym">Calamoichthys calabaricus</name>
    <dbReference type="NCBI Taxonomy" id="27687"/>
    <lineage>
        <taxon>Eukaryota</taxon>
        <taxon>Metazoa</taxon>
        <taxon>Chordata</taxon>
        <taxon>Craniata</taxon>
        <taxon>Vertebrata</taxon>
        <taxon>Euteleostomi</taxon>
        <taxon>Actinopterygii</taxon>
        <taxon>Polypteriformes</taxon>
        <taxon>Polypteridae</taxon>
        <taxon>Erpetoichthys</taxon>
    </lineage>
</organism>
<dbReference type="Pfam" id="PF03517">
    <property type="entry name" value="Voldacs"/>
    <property type="match status" value="1"/>
</dbReference>
<dbReference type="InterPro" id="IPR003521">
    <property type="entry name" value="ICln"/>
</dbReference>
<dbReference type="Gene3D" id="2.30.29.30">
    <property type="entry name" value="Pleckstrin-homology domain (PH domain)/Phosphotyrosine-binding domain (PTB)"/>
    <property type="match status" value="1"/>
</dbReference>
<dbReference type="GO" id="GO:0034709">
    <property type="term" value="C:methylosome"/>
    <property type="evidence" value="ECO:0007669"/>
    <property type="project" value="InterPro"/>
</dbReference>
<sequence length="163" mass="18552">MVLLKNVSPPSEGIHYQQAETMDVLDGKGLFYMQYLRTHKEHLYVMVNCKLNDLQSTMSEKTNDDEGEEEEDDSDPISKIRFVPSDKTALELLFSAMCECQYDVEKAQQGHGEEDLHLNSVCDHQVLGHHPKGKFTRPANPATGKQELVRPYQPQEMGSSFHL</sequence>
<keyword evidence="11" id="KW-1185">Reference proteome</keyword>
<dbReference type="GO" id="GO:0005886">
    <property type="term" value="C:plasma membrane"/>
    <property type="evidence" value="ECO:0007669"/>
    <property type="project" value="InterPro"/>
</dbReference>
<evidence type="ECO:0000256" key="8">
    <source>
        <dbReference type="ARBA" id="ARBA00045890"/>
    </source>
</evidence>
<dbReference type="GO" id="GO:0045292">
    <property type="term" value="P:mRNA cis splicing, via spliceosome"/>
    <property type="evidence" value="ECO:0007669"/>
    <property type="project" value="TreeGrafter"/>
</dbReference>
<comment type="similarity">
    <text evidence="3">Belongs to the pICln (TC 1.A.47) family.</text>
</comment>
<reference evidence="10" key="3">
    <citation type="submission" date="2025-09" db="UniProtKB">
        <authorList>
            <consortium name="Ensembl"/>
        </authorList>
    </citation>
    <scope>IDENTIFICATION</scope>
</reference>
<dbReference type="GO" id="GO:0034715">
    <property type="term" value="C:pICln-Sm protein complex"/>
    <property type="evidence" value="ECO:0007669"/>
    <property type="project" value="InterPro"/>
</dbReference>
<dbReference type="PRINTS" id="PR01348">
    <property type="entry name" value="ICLNCHANNEL"/>
</dbReference>
<dbReference type="GO" id="GO:0005829">
    <property type="term" value="C:cytosol"/>
    <property type="evidence" value="ECO:0007669"/>
    <property type="project" value="InterPro"/>
</dbReference>
<evidence type="ECO:0000256" key="1">
    <source>
        <dbReference type="ARBA" id="ARBA00004123"/>
    </source>
</evidence>
<dbReference type="GO" id="GO:0006884">
    <property type="term" value="P:cell volume homeostasis"/>
    <property type="evidence" value="ECO:0007669"/>
    <property type="project" value="InterPro"/>
</dbReference>
<evidence type="ECO:0000313" key="11">
    <source>
        <dbReference type="Proteomes" id="UP000694620"/>
    </source>
</evidence>
<dbReference type="Proteomes" id="UP000694620">
    <property type="component" value="Chromosome 1"/>
</dbReference>
<dbReference type="GO" id="GO:0000387">
    <property type="term" value="P:spliceosomal snRNP assembly"/>
    <property type="evidence" value="ECO:0007669"/>
    <property type="project" value="InterPro"/>
</dbReference>
<keyword evidence="5" id="KW-0963">Cytoplasm</keyword>
<evidence type="ECO:0000256" key="3">
    <source>
        <dbReference type="ARBA" id="ARBA00007054"/>
    </source>
</evidence>